<evidence type="ECO:0000313" key="18">
    <source>
        <dbReference type="Proteomes" id="UP000256562"/>
    </source>
</evidence>
<evidence type="ECO:0000256" key="13">
    <source>
        <dbReference type="ARBA" id="ARBA00049940"/>
    </source>
</evidence>
<keyword evidence="8 14" id="KW-0406">Ion transport</keyword>
<organism evidence="15 18">
    <name type="scientific">Staphylococcus felis</name>
    <dbReference type="NCBI Taxonomy" id="46127"/>
    <lineage>
        <taxon>Bacteria</taxon>
        <taxon>Bacillati</taxon>
        <taxon>Bacillota</taxon>
        <taxon>Bacilli</taxon>
        <taxon>Bacillales</taxon>
        <taxon>Staphylococcaceae</taxon>
        <taxon>Staphylococcus</taxon>
    </lineage>
</organism>
<dbReference type="HAMAP" id="MF_00454">
    <property type="entry name" value="FluC"/>
    <property type="match status" value="1"/>
</dbReference>
<keyword evidence="3 14" id="KW-1003">Cell membrane</keyword>
<evidence type="ECO:0000256" key="10">
    <source>
        <dbReference type="ARBA" id="ARBA00023303"/>
    </source>
</evidence>
<feature type="transmembrane region" description="Helical" evidence="14">
    <location>
        <begin position="6"/>
        <end position="22"/>
    </location>
</feature>
<dbReference type="Proteomes" id="UP000256337">
    <property type="component" value="Unassembled WGS sequence"/>
</dbReference>
<evidence type="ECO:0000256" key="7">
    <source>
        <dbReference type="ARBA" id="ARBA00023053"/>
    </source>
</evidence>
<comment type="subcellular location">
    <subcellularLocation>
        <location evidence="1 14">Cell membrane</location>
        <topology evidence="1 14">Multi-pass membrane protein</topology>
    </subcellularLocation>
</comment>
<comment type="similarity">
    <text evidence="11 14">Belongs to the fluoride channel Fluc/FEX (TC 1.A.43) family.</text>
</comment>
<dbReference type="GO" id="GO:0062054">
    <property type="term" value="F:fluoride channel activity"/>
    <property type="evidence" value="ECO:0007669"/>
    <property type="project" value="UniProtKB-UniRule"/>
</dbReference>
<dbReference type="PANTHER" id="PTHR28259">
    <property type="entry name" value="FLUORIDE EXPORT PROTEIN 1-RELATED"/>
    <property type="match status" value="1"/>
</dbReference>
<keyword evidence="10 14" id="KW-0407">Ion channel</keyword>
<keyword evidence="9 14" id="KW-0472">Membrane</keyword>
<proteinExistence type="inferred from homology"/>
<dbReference type="Proteomes" id="UP000256562">
    <property type="component" value="Unassembled WGS sequence"/>
</dbReference>
<evidence type="ECO:0000256" key="14">
    <source>
        <dbReference type="HAMAP-Rule" id="MF_00454"/>
    </source>
</evidence>
<evidence type="ECO:0000256" key="11">
    <source>
        <dbReference type="ARBA" id="ARBA00035120"/>
    </source>
</evidence>
<dbReference type="GO" id="GO:0140114">
    <property type="term" value="P:cellular detoxification of fluoride"/>
    <property type="evidence" value="ECO:0007669"/>
    <property type="project" value="UniProtKB-UniRule"/>
</dbReference>
<feature type="transmembrane region" description="Helical" evidence="14">
    <location>
        <begin position="63"/>
        <end position="84"/>
    </location>
</feature>
<dbReference type="NCBIfam" id="TIGR00494">
    <property type="entry name" value="crcB"/>
    <property type="match status" value="1"/>
</dbReference>
<comment type="function">
    <text evidence="13 14">Fluoride-specific ion channel. Important for reducing fluoride concentration in the cell, thus reducing its toxicity.</text>
</comment>
<sequence length="119" mass="13158">MNMTILLLMIGGGTGAIIRLLISDLLNQIEIKGLSLPFGTLLVNSIGSFAIGLLSGLLLQHQLLNVFLVIGVLGGLTTFSTLQLELLQQIKENRYFTFILYGFCQYIGCFLFCWVGYHI</sequence>
<keyword evidence="6 14" id="KW-1133">Transmembrane helix</keyword>
<evidence type="ECO:0000256" key="8">
    <source>
        <dbReference type="ARBA" id="ARBA00023065"/>
    </source>
</evidence>
<dbReference type="OrthoDB" id="9815830at2"/>
<dbReference type="GO" id="GO:0005886">
    <property type="term" value="C:plasma membrane"/>
    <property type="evidence" value="ECO:0007669"/>
    <property type="project" value="UniProtKB-SubCell"/>
</dbReference>
<feature type="transmembrane region" description="Helical" evidence="14">
    <location>
        <begin position="96"/>
        <end position="117"/>
    </location>
</feature>
<keyword evidence="4 14" id="KW-0812">Transmembrane</keyword>
<protein>
    <recommendedName>
        <fullName evidence="14">Fluoride-specific ion channel FluC</fullName>
    </recommendedName>
</protein>
<feature type="binding site" evidence="14">
    <location>
        <position position="77"/>
    </location>
    <ligand>
        <name>Na(+)</name>
        <dbReference type="ChEBI" id="CHEBI:29101"/>
        <note>structural</note>
    </ligand>
</feature>
<evidence type="ECO:0000256" key="4">
    <source>
        <dbReference type="ARBA" id="ARBA00022692"/>
    </source>
</evidence>
<name>A0A3E0ISD5_9STAP</name>
<keyword evidence="5 14" id="KW-0479">Metal-binding</keyword>
<accession>A0A3E0ISD5</accession>
<dbReference type="InterPro" id="IPR003691">
    <property type="entry name" value="FluC"/>
</dbReference>
<comment type="catalytic activity">
    <reaction evidence="12">
        <text>fluoride(in) = fluoride(out)</text>
        <dbReference type="Rhea" id="RHEA:76159"/>
        <dbReference type="ChEBI" id="CHEBI:17051"/>
    </reaction>
    <physiologicalReaction direction="left-to-right" evidence="12">
        <dbReference type="Rhea" id="RHEA:76160"/>
    </physiologicalReaction>
</comment>
<dbReference type="GO" id="GO:0046872">
    <property type="term" value="F:metal ion binding"/>
    <property type="evidence" value="ECO:0007669"/>
    <property type="project" value="UniProtKB-KW"/>
</dbReference>
<comment type="caution">
    <text evidence="15">The sequence shown here is derived from an EMBL/GenBank/DDBJ whole genome shotgun (WGS) entry which is preliminary data.</text>
</comment>
<dbReference type="AlphaFoldDB" id="A0A3E0ISD5"/>
<evidence type="ECO:0000256" key="3">
    <source>
        <dbReference type="ARBA" id="ARBA00022475"/>
    </source>
</evidence>
<evidence type="ECO:0000313" key="17">
    <source>
        <dbReference type="Proteomes" id="UP000256337"/>
    </source>
</evidence>
<keyword evidence="7 14" id="KW-0915">Sodium</keyword>
<evidence type="ECO:0000256" key="6">
    <source>
        <dbReference type="ARBA" id="ARBA00022989"/>
    </source>
</evidence>
<dbReference type="Pfam" id="PF02537">
    <property type="entry name" value="CRCB"/>
    <property type="match status" value="1"/>
</dbReference>
<dbReference type="EMBL" id="QKYD01000162">
    <property type="protein sequence ID" value="REI19355.1"/>
    <property type="molecule type" value="Genomic_DNA"/>
</dbReference>
<comment type="activity regulation">
    <text evidence="14">Na(+) is not transported, but it plays an essential structural role and its presence is essential for fluoride channel function.</text>
</comment>
<keyword evidence="2 14" id="KW-0813">Transport</keyword>
<reference evidence="17 18" key="1">
    <citation type="journal article" date="2018" name="Vet. Microbiol.">
        <title>Characterisation of Staphylococcus felis isolated from cats using whole genome sequencing.</title>
        <authorList>
            <person name="Worthing K."/>
            <person name="Pang S."/>
            <person name="Trott D.J."/>
            <person name="Abraham S."/>
            <person name="Coombs G.W."/>
            <person name="Jordan D."/>
            <person name="McIntyre L."/>
            <person name="Davies M.R."/>
            <person name="Norris J."/>
        </authorList>
    </citation>
    <scope>NUCLEOTIDE SEQUENCE [LARGE SCALE GENOMIC DNA]</scope>
    <source>
        <strain evidence="16 17">F25</strain>
        <strain evidence="15 18">F9</strain>
    </source>
</reference>
<gene>
    <name evidence="14 15" type="primary">crcB</name>
    <name evidence="14" type="synonym">fluC</name>
    <name evidence="16" type="ORF">DOS76_11140</name>
    <name evidence="15" type="ORF">DOS83_01620</name>
</gene>
<evidence type="ECO:0000313" key="15">
    <source>
        <dbReference type="EMBL" id="REI00100.1"/>
    </source>
</evidence>
<dbReference type="PANTHER" id="PTHR28259:SF16">
    <property type="entry name" value="FLUORIDE-SPECIFIC ION CHANNEL FLUC 2"/>
    <property type="match status" value="1"/>
</dbReference>
<evidence type="ECO:0000256" key="1">
    <source>
        <dbReference type="ARBA" id="ARBA00004651"/>
    </source>
</evidence>
<feature type="transmembrane region" description="Helical" evidence="14">
    <location>
        <begin position="34"/>
        <end position="57"/>
    </location>
</feature>
<evidence type="ECO:0000256" key="2">
    <source>
        <dbReference type="ARBA" id="ARBA00022448"/>
    </source>
</evidence>
<evidence type="ECO:0000256" key="9">
    <source>
        <dbReference type="ARBA" id="ARBA00023136"/>
    </source>
</evidence>
<feature type="binding site" evidence="14">
    <location>
        <position position="74"/>
    </location>
    <ligand>
        <name>Na(+)</name>
        <dbReference type="ChEBI" id="CHEBI:29101"/>
        <note>structural</note>
    </ligand>
</feature>
<dbReference type="EMBL" id="QKXQ01000068">
    <property type="protein sequence ID" value="REI00100.1"/>
    <property type="molecule type" value="Genomic_DNA"/>
</dbReference>
<evidence type="ECO:0000256" key="12">
    <source>
        <dbReference type="ARBA" id="ARBA00035585"/>
    </source>
</evidence>
<evidence type="ECO:0000256" key="5">
    <source>
        <dbReference type="ARBA" id="ARBA00022723"/>
    </source>
</evidence>
<evidence type="ECO:0000313" key="16">
    <source>
        <dbReference type="EMBL" id="REI19355.1"/>
    </source>
</evidence>